<sequence length="54" mass="5931">MSTGQVFANFELKVGIAVKDWAHRDEIVIAATIEDGVKRLMGSKEGEEIKKGLN</sequence>
<gene>
    <name evidence="1" type="ORF">COLO4_30163</name>
</gene>
<protein>
    <submittedName>
        <fullName evidence="1">Zeatin O-glucosyltransferase-like isoform 1</fullName>
    </submittedName>
</protein>
<dbReference type="OrthoDB" id="1301775at2759"/>
<dbReference type="Proteomes" id="UP000187203">
    <property type="component" value="Unassembled WGS sequence"/>
</dbReference>
<keyword evidence="2" id="KW-1185">Reference proteome</keyword>
<organism evidence="1 2">
    <name type="scientific">Corchorus olitorius</name>
    <dbReference type="NCBI Taxonomy" id="93759"/>
    <lineage>
        <taxon>Eukaryota</taxon>
        <taxon>Viridiplantae</taxon>
        <taxon>Streptophyta</taxon>
        <taxon>Embryophyta</taxon>
        <taxon>Tracheophyta</taxon>
        <taxon>Spermatophyta</taxon>
        <taxon>Magnoliopsida</taxon>
        <taxon>eudicotyledons</taxon>
        <taxon>Gunneridae</taxon>
        <taxon>Pentapetalae</taxon>
        <taxon>rosids</taxon>
        <taxon>malvids</taxon>
        <taxon>Malvales</taxon>
        <taxon>Malvaceae</taxon>
        <taxon>Grewioideae</taxon>
        <taxon>Apeibeae</taxon>
        <taxon>Corchorus</taxon>
    </lineage>
</organism>
<evidence type="ECO:0000313" key="1">
    <source>
        <dbReference type="EMBL" id="OMO67442.1"/>
    </source>
</evidence>
<dbReference type="AlphaFoldDB" id="A0A1R3HAR0"/>
<name>A0A1R3HAR0_9ROSI</name>
<proteinExistence type="predicted"/>
<comment type="caution">
    <text evidence="1">The sequence shown here is derived from an EMBL/GenBank/DDBJ whole genome shotgun (WGS) entry which is preliminary data.</text>
</comment>
<dbReference type="EMBL" id="AWUE01020612">
    <property type="protein sequence ID" value="OMO67442.1"/>
    <property type="molecule type" value="Genomic_DNA"/>
</dbReference>
<reference evidence="2" key="1">
    <citation type="submission" date="2013-09" db="EMBL/GenBank/DDBJ databases">
        <title>Corchorus olitorius genome sequencing.</title>
        <authorList>
            <person name="Alam M."/>
            <person name="Haque M.S."/>
            <person name="Islam M.S."/>
            <person name="Emdad E.M."/>
            <person name="Islam M.M."/>
            <person name="Ahmed B."/>
            <person name="Halim A."/>
            <person name="Hossen Q.M.M."/>
            <person name="Hossain M.Z."/>
            <person name="Ahmed R."/>
            <person name="Khan M.M."/>
            <person name="Islam R."/>
            <person name="Rashid M.M."/>
            <person name="Khan S.A."/>
            <person name="Rahman M.S."/>
            <person name="Alam M."/>
            <person name="Yahiya A.S."/>
            <person name="Khan M.S."/>
            <person name="Azam M.S."/>
            <person name="Haque T."/>
            <person name="Lashkar M.Z.H."/>
            <person name="Akhand A.I."/>
            <person name="Morshed G."/>
            <person name="Roy S."/>
            <person name="Uddin K.S."/>
            <person name="Rabeya T."/>
            <person name="Hossain A.S."/>
            <person name="Chowdhury A."/>
            <person name="Snigdha A.R."/>
            <person name="Mortoza M.S."/>
            <person name="Matin S.A."/>
            <person name="Hoque S.M.E."/>
            <person name="Islam M.K."/>
            <person name="Roy D.K."/>
            <person name="Haider R."/>
            <person name="Moosa M.M."/>
            <person name="Elias S.M."/>
            <person name="Hasan A.M."/>
            <person name="Jahan S."/>
            <person name="Shafiuddin M."/>
            <person name="Mahmood N."/>
            <person name="Shommy N.S."/>
        </authorList>
    </citation>
    <scope>NUCLEOTIDE SEQUENCE [LARGE SCALE GENOMIC DNA]</scope>
    <source>
        <strain evidence="2">cv. O-4</strain>
    </source>
</reference>
<evidence type="ECO:0000313" key="2">
    <source>
        <dbReference type="Proteomes" id="UP000187203"/>
    </source>
</evidence>
<accession>A0A1R3HAR0</accession>